<dbReference type="InterPro" id="IPR001867">
    <property type="entry name" value="OmpR/PhoB-type_DNA-bd"/>
</dbReference>
<name>A0ABS3HLG8_9ENTE</name>
<evidence type="ECO:0000256" key="2">
    <source>
        <dbReference type="ARBA" id="ARBA00023125"/>
    </source>
</evidence>
<dbReference type="InterPro" id="IPR036388">
    <property type="entry name" value="WH-like_DNA-bd_sf"/>
</dbReference>
<dbReference type="EMBL" id="JAFLVR010000055">
    <property type="protein sequence ID" value="MBO0454301.1"/>
    <property type="molecule type" value="Genomic_DNA"/>
</dbReference>
<accession>A0ABS3HLG8</accession>
<feature type="DNA-binding region" description="OmpR/PhoB-type" evidence="4">
    <location>
        <begin position="183"/>
        <end position="292"/>
    </location>
</feature>
<dbReference type="SUPFAM" id="SSF46894">
    <property type="entry name" value="C-terminal effector domain of the bipartite response regulators"/>
    <property type="match status" value="1"/>
</dbReference>
<keyword evidence="3" id="KW-0804">Transcription</keyword>
<dbReference type="Pfam" id="PF00486">
    <property type="entry name" value="Trans_reg_C"/>
    <property type="match status" value="1"/>
</dbReference>
<feature type="domain" description="OmpR/PhoB-type" evidence="5">
    <location>
        <begin position="183"/>
        <end position="292"/>
    </location>
</feature>
<dbReference type="RefSeq" id="WP_207110040.1">
    <property type="nucleotide sequence ID" value="NZ_JAFLVR010000055.1"/>
</dbReference>
<keyword evidence="7" id="KW-1185">Reference proteome</keyword>
<keyword evidence="2 4" id="KW-0238">DNA-binding</keyword>
<sequence>ADATEEADLSAGEMGDVPLSDRLDWSGKQLICSDTEPVNCLKKGRSSSIERLVHRNARTRGKRWKMTRILILTKNISVETALQLQLQKLNYEVLVSVSIWELWANARRVDHLMKSFQWIFLSETLTDNEAKEFGEQVTTDCLVRIVGEEPDEAALANWRSWHVFDWVEADTSLERLREKLLYKALLQRVDFSVDPLSSSPRFSDYQKKAFPLYFSDIHFTKMEKEIIQHLMEADNLSLARDALCHGWRSKNQNSKLSQLSSAITRIRKKVADAYGIEDAIHTLWGEGYQLNTYFYNCLMKGEYQNQQH</sequence>
<evidence type="ECO:0000256" key="1">
    <source>
        <dbReference type="ARBA" id="ARBA00023015"/>
    </source>
</evidence>
<feature type="non-terminal residue" evidence="6">
    <location>
        <position position="1"/>
    </location>
</feature>
<protein>
    <submittedName>
        <fullName evidence="6">Helix-turn-helix domain-containing protein</fullName>
    </submittedName>
</protein>
<reference evidence="6 7" key="1">
    <citation type="submission" date="2021-03" db="EMBL/GenBank/DDBJ databases">
        <title>Enterococcal diversity collection.</title>
        <authorList>
            <person name="Gilmore M.S."/>
            <person name="Schwartzman J."/>
            <person name="Van Tyne D."/>
            <person name="Martin M."/>
            <person name="Earl A.M."/>
            <person name="Manson A.L."/>
            <person name="Straub T."/>
            <person name="Salamzade R."/>
            <person name="Saavedra J."/>
            <person name="Lebreton F."/>
            <person name="Prichula J."/>
            <person name="Schaufler K."/>
            <person name="Gaca A."/>
            <person name="Sgardioli B."/>
            <person name="Wagenaar J."/>
            <person name="Strong T."/>
        </authorList>
    </citation>
    <scope>NUCLEOTIDE SEQUENCE [LARGE SCALE GENOMIC DNA]</scope>
    <source>
        <strain evidence="6 7">MJM16</strain>
    </source>
</reference>
<evidence type="ECO:0000313" key="6">
    <source>
        <dbReference type="EMBL" id="MBO0454301.1"/>
    </source>
</evidence>
<dbReference type="Proteomes" id="UP000664495">
    <property type="component" value="Unassembled WGS sequence"/>
</dbReference>
<evidence type="ECO:0000256" key="4">
    <source>
        <dbReference type="PROSITE-ProRule" id="PRU01091"/>
    </source>
</evidence>
<comment type="caution">
    <text evidence="6">The sequence shown here is derived from an EMBL/GenBank/DDBJ whole genome shotgun (WGS) entry which is preliminary data.</text>
</comment>
<dbReference type="PROSITE" id="PS51755">
    <property type="entry name" value="OMPR_PHOB"/>
    <property type="match status" value="1"/>
</dbReference>
<keyword evidence="1" id="KW-0805">Transcription regulation</keyword>
<evidence type="ECO:0000313" key="7">
    <source>
        <dbReference type="Proteomes" id="UP000664495"/>
    </source>
</evidence>
<dbReference type="Gene3D" id="1.10.10.10">
    <property type="entry name" value="Winged helix-like DNA-binding domain superfamily/Winged helix DNA-binding domain"/>
    <property type="match status" value="1"/>
</dbReference>
<evidence type="ECO:0000259" key="5">
    <source>
        <dbReference type="PROSITE" id="PS51755"/>
    </source>
</evidence>
<gene>
    <name evidence="6" type="ORF">JZO85_18745</name>
</gene>
<dbReference type="InterPro" id="IPR016032">
    <property type="entry name" value="Sig_transdc_resp-reg_C-effctor"/>
</dbReference>
<evidence type="ECO:0000256" key="3">
    <source>
        <dbReference type="ARBA" id="ARBA00023163"/>
    </source>
</evidence>
<organism evidence="6 7">
    <name type="scientific">Candidatus Enterococcus murrayae</name>
    <dbReference type="NCBI Taxonomy" id="2815321"/>
    <lineage>
        <taxon>Bacteria</taxon>
        <taxon>Bacillati</taxon>
        <taxon>Bacillota</taxon>
        <taxon>Bacilli</taxon>
        <taxon>Lactobacillales</taxon>
        <taxon>Enterococcaceae</taxon>
        <taxon>Enterococcus</taxon>
    </lineage>
</organism>
<proteinExistence type="predicted"/>